<gene>
    <name evidence="2" type="ORF">SAMD00023353_1302430</name>
</gene>
<feature type="region of interest" description="Disordered" evidence="1">
    <location>
        <begin position="48"/>
        <end position="74"/>
    </location>
</feature>
<accession>A0A1S8A7V2</accession>
<evidence type="ECO:0000256" key="1">
    <source>
        <dbReference type="SAM" id="MobiDB-lite"/>
    </source>
</evidence>
<keyword evidence="3" id="KW-1185">Reference proteome</keyword>
<dbReference type="Proteomes" id="UP000054516">
    <property type="component" value="Unassembled WGS sequence"/>
</dbReference>
<name>A0A1S8A7V2_ROSNE</name>
<protein>
    <submittedName>
        <fullName evidence="2">Uncharacterized protein</fullName>
    </submittedName>
</protein>
<dbReference type="AlphaFoldDB" id="A0A1S8A7V2"/>
<evidence type="ECO:0000313" key="2">
    <source>
        <dbReference type="EMBL" id="GAW25820.1"/>
    </source>
</evidence>
<evidence type="ECO:0000313" key="3">
    <source>
        <dbReference type="Proteomes" id="UP000054516"/>
    </source>
</evidence>
<sequence>MTKHISHIPSHQVTKATKLTPDTNLAAVSGAELGKPVAADIQDVVRRRPARGPVQRTPVDAGVAWRGGAGRGAADDDLEECALATSVSAI</sequence>
<organism evidence="2">
    <name type="scientific">Rosellinia necatrix</name>
    <name type="common">White root-rot fungus</name>
    <dbReference type="NCBI Taxonomy" id="77044"/>
    <lineage>
        <taxon>Eukaryota</taxon>
        <taxon>Fungi</taxon>
        <taxon>Dikarya</taxon>
        <taxon>Ascomycota</taxon>
        <taxon>Pezizomycotina</taxon>
        <taxon>Sordariomycetes</taxon>
        <taxon>Xylariomycetidae</taxon>
        <taxon>Xylariales</taxon>
        <taxon>Xylariaceae</taxon>
        <taxon>Rosellinia</taxon>
    </lineage>
</organism>
<reference evidence="2" key="1">
    <citation type="submission" date="2016-03" db="EMBL/GenBank/DDBJ databases">
        <title>Draft genome sequence of Rosellinia necatrix.</title>
        <authorList>
            <person name="Kanematsu S."/>
        </authorList>
    </citation>
    <scope>NUCLEOTIDE SEQUENCE [LARGE SCALE GENOMIC DNA]</scope>
    <source>
        <strain evidence="2">W97</strain>
    </source>
</reference>
<dbReference type="EMBL" id="DF977458">
    <property type="protein sequence ID" value="GAW25820.1"/>
    <property type="molecule type" value="Genomic_DNA"/>
</dbReference>
<proteinExistence type="predicted"/>